<gene>
    <name evidence="4" type="ORF">F9817_01315</name>
</gene>
<dbReference type="AlphaFoldDB" id="A0A7X4LH48"/>
<evidence type="ECO:0000256" key="3">
    <source>
        <dbReference type="PIRSR" id="PIRSR603782-2"/>
    </source>
</evidence>
<evidence type="ECO:0000256" key="2">
    <source>
        <dbReference type="PIRSR" id="PIRSR603782-1"/>
    </source>
</evidence>
<dbReference type="Gene3D" id="3.40.30.10">
    <property type="entry name" value="Glutaredoxin"/>
    <property type="match status" value="1"/>
</dbReference>
<dbReference type="GO" id="GO:0046872">
    <property type="term" value="F:metal ion binding"/>
    <property type="evidence" value="ECO:0007669"/>
    <property type="project" value="UniProtKB-KW"/>
</dbReference>
<sequence length="175" mass="19890">MKKIVLGCILWSLLVLTIIGSVLLPIQTDRVVSLHNIEPQKNSALVFFGFPTCSGSCPVTMAYLTDMIQTWPNDGTDSPDIIFINIDLDSNEHATQEYAQSFHSSFYGYQPTYKQLKQFTADFGLNIKKIQDDISHKARTYYIEKQGSQWRLKQVFNPERLEYAQLSNALSTDGI</sequence>
<comment type="caution">
    <text evidence="4">The sequence shown here is derived from an EMBL/GenBank/DDBJ whole genome shotgun (WGS) entry which is preliminary data.</text>
</comment>
<dbReference type="RefSeq" id="WP_161153159.1">
    <property type="nucleotide sequence ID" value="NZ_WEKT01000002.1"/>
</dbReference>
<evidence type="ECO:0000256" key="1">
    <source>
        <dbReference type="ARBA" id="ARBA00010996"/>
    </source>
</evidence>
<reference evidence="4 5" key="1">
    <citation type="submission" date="2019-10" db="EMBL/GenBank/DDBJ databases">
        <title>Vibrio sp. nov. isolated from a shrimp pond.</title>
        <authorList>
            <person name="Gomez-Gil B."/>
            <person name="Enciso-Ibarra J."/>
            <person name="Enciso-Ibarra K."/>
            <person name="Bolan-Mejia C."/>
        </authorList>
    </citation>
    <scope>NUCLEOTIDE SEQUENCE [LARGE SCALE GENOMIC DNA]</scope>
    <source>
        <strain evidence="4 5">CAIM 722</strain>
    </source>
</reference>
<evidence type="ECO:0000313" key="4">
    <source>
        <dbReference type="EMBL" id="MZI91844.1"/>
    </source>
</evidence>
<keyword evidence="2" id="KW-0479">Metal-binding</keyword>
<accession>A0A7X4LH48</accession>
<evidence type="ECO:0000313" key="5">
    <source>
        <dbReference type="Proteomes" id="UP000462621"/>
    </source>
</evidence>
<comment type="similarity">
    <text evidence="1">Belongs to the SCO1/2 family.</text>
</comment>
<name>A0A7X4LH48_9VIBR</name>
<feature type="binding site" evidence="2">
    <location>
        <position position="53"/>
    </location>
    <ligand>
        <name>Cu cation</name>
        <dbReference type="ChEBI" id="CHEBI:23378"/>
    </ligand>
</feature>
<dbReference type="EMBL" id="WEKT01000002">
    <property type="protein sequence ID" value="MZI91844.1"/>
    <property type="molecule type" value="Genomic_DNA"/>
</dbReference>
<organism evidence="4 5">
    <name type="scientific">Vibrio eleionomae</name>
    <dbReference type="NCBI Taxonomy" id="2653505"/>
    <lineage>
        <taxon>Bacteria</taxon>
        <taxon>Pseudomonadati</taxon>
        <taxon>Pseudomonadota</taxon>
        <taxon>Gammaproteobacteria</taxon>
        <taxon>Vibrionales</taxon>
        <taxon>Vibrionaceae</taxon>
        <taxon>Vibrio</taxon>
    </lineage>
</organism>
<keyword evidence="2" id="KW-0186">Copper</keyword>
<evidence type="ECO:0008006" key="6">
    <source>
        <dbReference type="Google" id="ProtNLM"/>
    </source>
</evidence>
<dbReference type="SUPFAM" id="SSF52833">
    <property type="entry name" value="Thioredoxin-like"/>
    <property type="match status" value="1"/>
</dbReference>
<dbReference type="InterPro" id="IPR003782">
    <property type="entry name" value="SCO1/SenC"/>
</dbReference>
<feature type="binding site" evidence="2">
    <location>
        <position position="57"/>
    </location>
    <ligand>
        <name>Cu cation</name>
        <dbReference type="ChEBI" id="CHEBI:23378"/>
    </ligand>
</feature>
<protein>
    <recommendedName>
        <fullName evidence="6">SCO family protein</fullName>
    </recommendedName>
</protein>
<proteinExistence type="inferred from homology"/>
<keyword evidence="3" id="KW-1015">Disulfide bond</keyword>
<keyword evidence="5" id="KW-1185">Reference proteome</keyword>
<dbReference type="InterPro" id="IPR036249">
    <property type="entry name" value="Thioredoxin-like_sf"/>
</dbReference>
<feature type="disulfide bond" description="Redox-active" evidence="3">
    <location>
        <begin position="53"/>
        <end position="57"/>
    </location>
</feature>
<feature type="binding site" evidence="2">
    <location>
        <position position="136"/>
    </location>
    <ligand>
        <name>Cu cation</name>
        <dbReference type="ChEBI" id="CHEBI:23378"/>
    </ligand>
</feature>
<dbReference type="Proteomes" id="UP000462621">
    <property type="component" value="Unassembled WGS sequence"/>
</dbReference>
<dbReference type="Pfam" id="PF02630">
    <property type="entry name" value="SCO1-SenC"/>
    <property type="match status" value="1"/>
</dbReference>